<dbReference type="InterPro" id="IPR050583">
    <property type="entry name" value="Mycobacterial_A85_antigen"/>
</dbReference>
<keyword evidence="3" id="KW-1185">Reference proteome</keyword>
<dbReference type="Pfam" id="PF00756">
    <property type="entry name" value="Esterase"/>
    <property type="match status" value="1"/>
</dbReference>
<evidence type="ECO:0000313" key="3">
    <source>
        <dbReference type="Proteomes" id="UP000288178"/>
    </source>
</evidence>
<dbReference type="InterPro" id="IPR000801">
    <property type="entry name" value="Esterase-like"/>
</dbReference>
<dbReference type="SUPFAM" id="SSF53474">
    <property type="entry name" value="alpha/beta-Hydrolases"/>
    <property type="match status" value="1"/>
</dbReference>
<feature type="chain" id="PRO_5019290258" evidence="1">
    <location>
        <begin position="22"/>
        <end position="313"/>
    </location>
</feature>
<gene>
    <name evidence="2" type="ORF">ENE75_17220</name>
</gene>
<protein>
    <submittedName>
        <fullName evidence="2">Esterase</fullName>
    </submittedName>
</protein>
<dbReference type="EMBL" id="SACT01000006">
    <property type="protein sequence ID" value="RVT50057.1"/>
    <property type="molecule type" value="Genomic_DNA"/>
</dbReference>
<evidence type="ECO:0000256" key="1">
    <source>
        <dbReference type="SAM" id="SignalP"/>
    </source>
</evidence>
<comment type="caution">
    <text evidence="2">The sequence shown here is derived from an EMBL/GenBank/DDBJ whole genome shotgun (WGS) entry which is preliminary data.</text>
</comment>
<reference evidence="2 3" key="1">
    <citation type="submission" date="2019-01" db="EMBL/GenBank/DDBJ databases">
        <authorList>
            <person name="Chen W.-M."/>
        </authorList>
    </citation>
    <scope>NUCLEOTIDE SEQUENCE [LARGE SCALE GENOMIC DNA]</scope>
    <source>
        <strain evidence="2 3">ICH-3</strain>
    </source>
</reference>
<dbReference type="AlphaFoldDB" id="A0A437JT02"/>
<dbReference type="Gene3D" id="3.40.50.1820">
    <property type="entry name" value="alpha/beta hydrolase"/>
    <property type="match status" value="1"/>
</dbReference>
<feature type="signal peptide" evidence="1">
    <location>
        <begin position="1"/>
        <end position="21"/>
    </location>
</feature>
<organism evidence="2 3">
    <name type="scientific">Rubrivivax albus</name>
    <dbReference type="NCBI Taxonomy" id="2499835"/>
    <lineage>
        <taxon>Bacteria</taxon>
        <taxon>Pseudomonadati</taxon>
        <taxon>Pseudomonadota</taxon>
        <taxon>Betaproteobacteria</taxon>
        <taxon>Burkholderiales</taxon>
        <taxon>Sphaerotilaceae</taxon>
        <taxon>Rubrivivax</taxon>
    </lineage>
</organism>
<accession>A0A437JT02</accession>
<evidence type="ECO:0000313" key="2">
    <source>
        <dbReference type="EMBL" id="RVT50057.1"/>
    </source>
</evidence>
<dbReference type="Proteomes" id="UP000288178">
    <property type="component" value="Unassembled WGS sequence"/>
</dbReference>
<name>A0A437JT02_9BURK</name>
<dbReference type="InterPro" id="IPR029058">
    <property type="entry name" value="AB_hydrolase_fold"/>
</dbReference>
<keyword evidence="1" id="KW-0732">Signal</keyword>
<sequence>MTMRRRSLLAMSLTLPVAARAVSDTPLPLPQVVTGRIERLAIDSGSLPPRPVDVWLPADYDPARRYQVLYAHDGQMLFDASTTWNRQAWQLHEAVAGAVRAGRMADTIIVGVWNGGPRRYAEYYPRKMLDRLPDALRAEYLARAMDGRSDADAYLRFLVETLKPEIDHRYSTHRDAARTAVMGSSMGGLISLYALAEHPQVFGAAAALSTHWVGLPTAWGPDRLRNAAAPLAAFGYLQAALPAPGRHRVYMDRGTTDLEAFYAPHQAFVDELMHDLGWRAPNFVSRVVEGTGHNERDWAARAGEVVAFLLGPR</sequence>
<dbReference type="PANTHER" id="PTHR48098">
    <property type="entry name" value="ENTEROCHELIN ESTERASE-RELATED"/>
    <property type="match status" value="1"/>
</dbReference>
<dbReference type="PANTHER" id="PTHR48098:SF6">
    <property type="entry name" value="FERRI-BACILLIBACTIN ESTERASE BESA"/>
    <property type="match status" value="1"/>
</dbReference>
<proteinExistence type="predicted"/>